<evidence type="ECO:0000313" key="3">
    <source>
        <dbReference type="Proteomes" id="UP000193498"/>
    </source>
</evidence>
<protein>
    <recommendedName>
        <fullName evidence="1">CREG-like beta-barrel domain-containing protein</fullName>
    </recommendedName>
</protein>
<dbReference type="PANTHER" id="PTHR37273">
    <property type="entry name" value="CHROMOSOME 8, WHOLE GENOME SHOTGUN SEQUENCE"/>
    <property type="match status" value="1"/>
</dbReference>
<keyword evidence="3" id="KW-1185">Reference proteome</keyword>
<dbReference type="AlphaFoldDB" id="A0A1Y1XSP2"/>
<evidence type="ECO:0000259" key="1">
    <source>
        <dbReference type="Pfam" id="PF13883"/>
    </source>
</evidence>
<dbReference type="Proteomes" id="UP000193498">
    <property type="component" value="Unassembled WGS sequence"/>
</dbReference>
<feature type="domain" description="CREG-like beta-barrel" evidence="1">
    <location>
        <begin position="8"/>
        <end position="147"/>
    </location>
</feature>
<organism evidence="2 3">
    <name type="scientific">Basidiobolus meristosporus CBS 931.73</name>
    <dbReference type="NCBI Taxonomy" id="1314790"/>
    <lineage>
        <taxon>Eukaryota</taxon>
        <taxon>Fungi</taxon>
        <taxon>Fungi incertae sedis</taxon>
        <taxon>Zoopagomycota</taxon>
        <taxon>Entomophthoromycotina</taxon>
        <taxon>Basidiobolomycetes</taxon>
        <taxon>Basidiobolales</taxon>
        <taxon>Basidiobolaceae</taxon>
        <taxon>Basidiobolus</taxon>
    </lineage>
</organism>
<dbReference type="InterPro" id="IPR055343">
    <property type="entry name" value="CREG_beta-barrel"/>
</dbReference>
<dbReference type="OrthoDB" id="2138282at2759"/>
<comment type="caution">
    <text evidence="2">The sequence shown here is derived from an EMBL/GenBank/DDBJ whole genome shotgun (WGS) entry which is preliminary data.</text>
</comment>
<dbReference type="Pfam" id="PF13883">
    <property type="entry name" value="CREG_beta-barrel"/>
    <property type="match status" value="1"/>
</dbReference>
<evidence type="ECO:0000313" key="2">
    <source>
        <dbReference type="EMBL" id="ORX88516.1"/>
    </source>
</evidence>
<dbReference type="SUPFAM" id="SSF50475">
    <property type="entry name" value="FMN-binding split barrel"/>
    <property type="match status" value="1"/>
</dbReference>
<dbReference type="Gene3D" id="2.30.110.10">
    <property type="entry name" value="Electron Transport, Fmn-binding Protein, Chain A"/>
    <property type="match status" value="1"/>
</dbReference>
<accession>A0A1Y1XSP2</accession>
<dbReference type="InParanoid" id="A0A1Y1XSP2"/>
<name>A0A1Y1XSP2_9FUNG</name>
<dbReference type="STRING" id="1314790.A0A1Y1XSP2"/>
<reference evidence="2 3" key="1">
    <citation type="submission" date="2016-07" db="EMBL/GenBank/DDBJ databases">
        <title>Pervasive Adenine N6-methylation of Active Genes in Fungi.</title>
        <authorList>
            <consortium name="DOE Joint Genome Institute"/>
            <person name="Mondo S.J."/>
            <person name="Dannebaum R.O."/>
            <person name="Kuo R.C."/>
            <person name="Labutti K."/>
            <person name="Haridas S."/>
            <person name="Kuo A."/>
            <person name="Salamov A."/>
            <person name="Ahrendt S.R."/>
            <person name="Lipzen A."/>
            <person name="Sullivan W."/>
            <person name="Andreopoulos W.B."/>
            <person name="Clum A."/>
            <person name="Lindquist E."/>
            <person name="Daum C."/>
            <person name="Ramamoorthy G.K."/>
            <person name="Gryganskyi A."/>
            <person name="Culley D."/>
            <person name="Magnuson J.K."/>
            <person name="James T.Y."/>
            <person name="O'Malley M.A."/>
            <person name="Stajich J.E."/>
            <person name="Spatafora J.W."/>
            <person name="Visel A."/>
            <person name="Grigoriev I.V."/>
        </authorList>
    </citation>
    <scope>NUCLEOTIDE SEQUENCE [LARGE SCALE GENOMIC DNA]</scope>
    <source>
        <strain evidence="2 3">CBS 931.73</strain>
    </source>
</reference>
<dbReference type="PANTHER" id="PTHR37273:SF1">
    <property type="entry name" value="ADL397C-AP"/>
    <property type="match status" value="1"/>
</dbReference>
<gene>
    <name evidence="2" type="ORF">K493DRAFT_319418</name>
</gene>
<proteinExistence type="predicted"/>
<sequence length="174" mass="20212">MVRNYGVGTLITNYPDGQPFGTMDYFSDDCGRSGNPIFLMSTLQVSVQNLQASPRAAFAIQKKLPDQRQSPMPHARFTLMGEIQKLSTDTVNELELKECYLRKHPEAKWWINYPDFEFYRMEVDRIFWIGGFGGFHYIGPIDAEIYHLVDLSGQTPAMHQKPMWERVREMVIQQ</sequence>
<dbReference type="InterPro" id="IPR012349">
    <property type="entry name" value="Split_barrel_FMN-bd"/>
</dbReference>
<dbReference type="EMBL" id="MCFE01000524">
    <property type="protein sequence ID" value="ORX88516.1"/>
    <property type="molecule type" value="Genomic_DNA"/>
</dbReference>